<protein>
    <submittedName>
        <fullName evidence="2">Uncharacterized protein</fullName>
    </submittedName>
</protein>
<organism evidence="2 3">
    <name type="scientific">Cyclotella cryptica</name>
    <dbReference type="NCBI Taxonomy" id="29204"/>
    <lineage>
        <taxon>Eukaryota</taxon>
        <taxon>Sar</taxon>
        <taxon>Stramenopiles</taxon>
        <taxon>Ochrophyta</taxon>
        <taxon>Bacillariophyta</taxon>
        <taxon>Coscinodiscophyceae</taxon>
        <taxon>Thalassiosirophycidae</taxon>
        <taxon>Stephanodiscales</taxon>
        <taxon>Stephanodiscaceae</taxon>
        <taxon>Cyclotella</taxon>
    </lineage>
</organism>
<comment type="caution">
    <text evidence="2">The sequence shown here is derived from an EMBL/GenBank/DDBJ whole genome shotgun (WGS) entry which is preliminary data.</text>
</comment>
<proteinExistence type="predicted"/>
<keyword evidence="3" id="KW-1185">Reference proteome</keyword>
<evidence type="ECO:0000256" key="1">
    <source>
        <dbReference type="SAM" id="MobiDB-lite"/>
    </source>
</evidence>
<evidence type="ECO:0000313" key="2">
    <source>
        <dbReference type="EMBL" id="KAL3788884.1"/>
    </source>
</evidence>
<name>A0ABD3PMC9_9STRA</name>
<evidence type="ECO:0000313" key="3">
    <source>
        <dbReference type="Proteomes" id="UP001516023"/>
    </source>
</evidence>
<dbReference type="Proteomes" id="UP001516023">
    <property type="component" value="Unassembled WGS sequence"/>
</dbReference>
<reference evidence="2 3" key="1">
    <citation type="journal article" date="2020" name="G3 (Bethesda)">
        <title>Improved Reference Genome for Cyclotella cryptica CCMP332, a Model for Cell Wall Morphogenesis, Salinity Adaptation, and Lipid Production in Diatoms (Bacillariophyta).</title>
        <authorList>
            <person name="Roberts W.R."/>
            <person name="Downey K.M."/>
            <person name="Ruck E.C."/>
            <person name="Traller J.C."/>
            <person name="Alverson A.J."/>
        </authorList>
    </citation>
    <scope>NUCLEOTIDE SEQUENCE [LARGE SCALE GENOMIC DNA]</scope>
    <source>
        <strain evidence="2 3">CCMP332</strain>
    </source>
</reference>
<dbReference type="AlphaFoldDB" id="A0ABD3PMC9"/>
<sequence length="141" mass="15580">MQPPPSLGRQTPKLMSIPAVPGCFANKNSPPPSPKPDSQIDVDSCGAGFRKQKPPYFFGLLESQIDVDSSVHDFNGWWDIEFILPDLKRSSSNCIFQPLCIVWEILPPIEAPPNDPVLVNLVLLHVTLSEIYVQVVASEIT</sequence>
<feature type="region of interest" description="Disordered" evidence="1">
    <location>
        <begin position="1"/>
        <end position="42"/>
    </location>
</feature>
<accession>A0ABD3PMC9</accession>
<gene>
    <name evidence="2" type="ORF">HJC23_002638</name>
</gene>
<dbReference type="EMBL" id="JABMIG020000150">
    <property type="protein sequence ID" value="KAL3788884.1"/>
    <property type="molecule type" value="Genomic_DNA"/>
</dbReference>